<evidence type="ECO:0000313" key="1">
    <source>
        <dbReference type="EMBL" id="SNX67649.1"/>
    </source>
</evidence>
<name>A0A285CJF0_9RHOB</name>
<accession>A0A285CJF0</accession>
<dbReference type="AlphaFoldDB" id="A0A285CJF0"/>
<dbReference type="OrthoDB" id="9814782at2"/>
<dbReference type="Pfam" id="PF04268">
    <property type="entry name" value="SoxG"/>
    <property type="match status" value="1"/>
</dbReference>
<proteinExistence type="predicted"/>
<sequence length="185" mass="19693">MSEAASALGNASFEGFATIREIGPMGMIALRAKHDLPQLSAALTAVLGLGLPERRRILTRGEVRVGWMSPDELLIVLPYGDVAATVAALTQALAGVHMLVADVSDARCIFRIEGEKAAQVLMKLCPVDFAMLAPDELRRTRTAQVPAAFWAEQGGYTLVAFRSVAAYVMGLLTHSAQPGSELFPG</sequence>
<gene>
    <name evidence="1" type="ORF">SAMN05878503_101286</name>
</gene>
<dbReference type="Gene3D" id="3.30.70.1520">
    <property type="entry name" value="Heterotetrameric sarcosine oxidase"/>
    <property type="match status" value="1"/>
</dbReference>
<dbReference type="SUPFAM" id="SSF103025">
    <property type="entry name" value="Folate-binding domain"/>
    <property type="match status" value="1"/>
</dbReference>
<protein>
    <submittedName>
        <fullName evidence="1">Heterotetrameric sarcosine oxidase gamma subunit</fullName>
    </submittedName>
</protein>
<dbReference type="InterPro" id="IPR007375">
    <property type="entry name" value="SoxG"/>
</dbReference>
<keyword evidence="2" id="KW-1185">Reference proteome</keyword>
<reference evidence="2" key="1">
    <citation type="submission" date="2017-08" db="EMBL/GenBank/DDBJ databases">
        <authorList>
            <person name="Varghese N."/>
            <person name="Submissions S."/>
        </authorList>
    </citation>
    <scope>NUCLEOTIDE SEQUENCE [LARGE SCALE GENOMIC DNA]</scope>
    <source>
        <strain evidence="2">JA234</strain>
    </source>
</reference>
<organism evidence="1 2">
    <name type="scientific">Cereibacter ovatus</name>
    <dbReference type="NCBI Taxonomy" id="439529"/>
    <lineage>
        <taxon>Bacteria</taxon>
        <taxon>Pseudomonadati</taxon>
        <taxon>Pseudomonadota</taxon>
        <taxon>Alphaproteobacteria</taxon>
        <taxon>Rhodobacterales</taxon>
        <taxon>Paracoccaceae</taxon>
        <taxon>Cereibacter</taxon>
    </lineage>
</organism>
<dbReference type="InterPro" id="IPR027266">
    <property type="entry name" value="TrmE/GcvT-like"/>
</dbReference>
<dbReference type="Gene3D" id="3.30.1360.120">
    <property type="entry name" value="Probable tRNA modification gtpase trme, domain 1"/>
    <property type="match status" value="1"/>
</dbReference>
<dbReference type="Proteomes" id="UP000219467">
    <property type="component" value="Unassembled WGS sequence"/>
</dbReference>
<evidence type="ECO:0000313" key="2">
    <source>
        <dbReference type="Proteomes" id="UP000219467"/>
    </source>
</evidence>
<dbReference type="EMBL" id="OAOQ01000001">
    <property type="protein sequence ID" value="SNX67649.1"/>
    <property type="molecule type" value="Genomic_DNA"/>
</dbReference>
<dbReference type="RefSeq" id="WP_097028886.1">
    <property type="nucleotide sequence ID" value="NZ_OAOQ01000001.1"/>
</dbReference>